<evidence type="ECO:0000256" key="18">
    <source>
        <dbReference type="HAMAP-Rule" id="MF_01966"/>
    </source>
</evidence>
<keyword evidence="11 18" id="KW-0413">Isomerase</keyword>
<protein>
    <recommendedName>
        <fullName evidence="19">Bifunctional NAD(P)H-hydrate repair enzyme</fullName>
    </recommendedName>
    <alternativeName>
        <fullName evidence="19">Nicotinamide nucleotide repair protein</fullName>
    </alternativeName>
    <domain>
        <recommendedName>
            <fullName evidence="19">ADP-dependent (S)-NAD(P)H-hydrate dehydratase</fullName>
            <ecNumber evidence="19">4.2.1.136</ecNumber>
        </recommendedName>
        <alternativeName>
            <fullName evidence="19">ADP-dependent NAD(P)HX dehydratase</fullName>
        </alternativeName>
    </domain>
    <domain>
        <recommendedName>
            <fullName evidence="19">NAD(P)H-hydrate epimerase</fullName>
            <ecNumber evidence="19">5.1.99.6</ecNumber>
        </recommendedName>
    </domain>
</protein>
<comment type="similarity">
    <text evidence="3 19">In the N-terminal section; belongs to the NnrE/AIBP family.</text>
</comment>
<evidence type="ECO:0000313" key="23">
    <source>
        <dbReference type="Proteomes" id="UP000199306"/>
    </source>
</evidence>
<dbReference type="STRING" id="1079859.SAMN04515674_10339"/>
<feature type="binding site" evidence="17">
    <location>
        <begin position="411"/>
        <end position="415"/>
    </location>
    <ligand>
        <name>AMP</name>
        <dbReference type="ChEBI" id="CHEBI:456215"/>
    </ligand>
</feature>
<dbReference type="Pfam" id="PF01256">
    <property type="entry name" value="Carb_kinase"/>
    <property type="match status" value="1"/>
</dbReference>
<dbReference type="InterPro" id="IPR017953">
    <property type="entry name" value="Carbohydrate_kinase_pred_CS"/>
</dbReference>
<dbReference type="PROSITE" id="PS51385">
    <property type="entry name" value="YJEF_N"/>
    <property type="match status" value="1"/>
</dbReference>
<comment type="cofactor">
    <cofactor evidence="18 19">
        <name>K(+)</name>
        <dbReference type="ChEBI" id="CHEBI:29103"/>
    </cofactor>
    <text evidence="18 19">Binds 1 potassium ion per subunit.</text>
</comment>
<dbReference type="InterPro" id="IPR036652">
    <property type="entry name" value="YjeF_N_dom_sf"/>
</dbReference>
<dbReference type="InterPro" id="IPR030677">
    <property type="entry name" value="Nnr"/>
</dbReference>
<evidence type="ECO:0000259" key="21">
    <source>
        <dbReference type="PROSITE" id="PS51385"/>
    </source>
</evidence>
<feature type="domain" description="YjeF N-terminal" evidence="21">
    <location>
        <begin position="9"/>
        <end position="215"/>
    </location>
</feature>
<evidence type="ECO:0000256" key="3">
    <source>
        <dbReference type="ARBA" id="ARBA00006001"/>
    </source>
</evidence>
<evidence type="ECO:0000256" key="16">
    <source>
        <dbReference type="ARBA" id="ARBA00049209"/>
    </source>
</evidence>
<comment type="cofactor">
    <cofactor evidence="17">
        <name>Mg(2+)</name>
        <dbReference type="ChEBI" id="CHEBI:18420"/>
    </cofactor>
</comment>
<comment type="catalytic activity">
    <reaction evidence="15 17 19">
        <text>(6S)-NADHX + ADP = AMP + phosphate + NADH + H(+)</text>
        <dbReference type="Rhea" id="RHEA:32223"/>
        <dbReference type="ChEBI" id="CHEBI:15378"/>
        <dbReference type="ChEBI" id="CHEBI:43474"/>
        <dbReference type="ChEBI" id="CHEBI:57945"/>
        <dbReference type="ChEBI" id="CHEBI:64074"/>
        <dbReference type="ChEBI" id="CHEBI:456215"/>
        <dbReference type="ChEBI" id="CHEBI:456216"/>
        <dbReference type="EC" id="4.2.1.136"/>
    </reaction>
</comment>
<comment type="catalytic activity">
    <reaction evidence="1 18 19">
        <text>(6R)-NADHX = (6S)-NADHX</text>
        <dbReference type="Rhea" id="RHEA:32215"/>
        <dbReference type="ChEBI" id="CHEBI:64074"/>
        <dbReference type="ChEBI" id="CHEBI:64075"/>
        <dbReference type="EC" id="5.1.99.6"/>
    </reaction>
</comment>
<keyword evidence="12 17" id="KW-0456">Lyase</keyword>
<feature type="binding site" evidence="18">
    <location>
        <begin position="128"/>
        <end position="134"/>
    </location>
    <ligand>
        <name>(6S)-NADPHX</name>
        <dbReference type="ChEBI" id="CHEBI:64076"/>
    </ligand>
</feature>
<dbReference type="NCBIfam" id="TIGR00196">
    <property type="entry name" value="yjeF_cterm"/>
    <property type="match status" value="1"/>
</dbReference>
<comment type="catalytic activity">
    <reaction evidence="2 18 19">
        <text>(6R)-NADPHX = (6S)-NADPHX</text>
        <dbReference type="Rhea" id="RHEA:32227"/>
        <dbReference type="ChEBI" id="CHEBI:64076"/>
        <dbReference type="ChEBI" id="CHEBI:64077"/>
        <dbReference type="EC" id="5.1.99.6"/>
    </reaction>
</comment>
<proteinExistence type="inferred from homology"/>
<dbReference type="PROSITE" id="PS51383">
    <property type="entry name" value="YJEF_C_3"/>
    <property type="match status" value="1"/>
</dbReference>
<dbReference type="InterPro" id="IPR004443">
    <property type="entry name" value="YjeF_N_dom"/>
</dbReference>
<feature type="binding site" evidence="17">
    <location>
        <position position="256"/>
    </location>
    <ligand>
        <name>(6S)-NADPHX</name>
        <dbReference type="ChEBI" id="CHEBI:64076"/>
    </ligand>
</feature>
<comment type="catalytic activity">
    <reaction evidence="16 17 19">
        <text>(6S)-NADPHX + ADP = AMP + phosphate + NADPH + H(+)</text>
        <dbReference type="Rhea" id="RHEA:32235"/>
        <dbReference type="ChEBI" id="CHEBI:15378"/>
        <dbReference type="ChEBI" id="CHEBI:43474"/>
        <dbReference type="ChEBI" id="CHEBI:57783"/>
        <dbReference type="ChEBI" id="CHEBI:64076"/>
        <dbReference type="ChEBI" id="CHEBI:456215"/>
        <dbReference type="ChEBI" id="CHEBI:456216"/>
        <dbReference type="EC" id="4.2.1.136"/>
    </reaction>
</comment>
<evidence type="ECO:0000256" key="5">
    <source>
        <dbReference type="ARBA" id="ARBA00022723"/>
    </source>
</evidence>
<evidence type="ECO:0000256" key="1">
    <source>
        <dbReference type="ARBA" id="ARBA00000013"/>
    </source>
</evidence>
<dbReference type="PIRSF" id="PIRSF017184">
    <property type="entry name" value="Nnr"/>
    <property type="match status" value="1"/>
</dbReference>
<comment type="similarity">
    <text evidence="17">Belongs to the NnrD/CARKD family.</text>
</comment>
<evidence type="ECO:0000256" key="17">
    <source>
        <dbReference type="HAMAP-Rule" id="MF_01965"/>
    </source>
</evidence>
<evidence type="ECO:0000256" key="8">
    <source>
        <dbReference type="ARBA" id="ARBA00022857"/>
    </source>
</evidence>
<dbReference type="GO" id="GO:0052855">
    <property type="term" value="F:ADP-dependent NAD(P)H-hydrate dehydratase activity"/>
    <property type="evidence" value="ECO:0007669"/>
    <property type="project" value="UniProtKB-UniRule"/>
</dbReference>
<evidence type="ECO:0000256" key="4">
    <source>
        <dbReference type="ARBA" id="ARBA00009524"/>
    </source>
</evidence>
<keyword evidence="5 18" id="KW-0479">Metal-binding</keyword>
<dbReference type="GO" id="GO:0005524">
    <property type="term" value="F:ATP binding"/>
    <property type="evidence" value="ECO:0007669"/>
    <property type="project" value="UniProtKB-UniRule"/>
</dbReference>
<keyword evidence="13" id="KW-0511">Multifunctional enzyme</keyword>
<dbReference type="PANTHER" id="PTHR12592:SF0">
    <property type="entry name" value="ATP-DEPENDENT (S)-NAD(P)H-HYDRATE DEHYDRATASE"/>
    <property type="match status" value="1"/>
</dbReference>
<evidence type="ECO:0000256" key="13">
    <source>
        <dbReference type="ARBA" id="ARBA00023268"/>
    </source>
</evidence>
<keyword evidence="10 17" id="KW-0520">NAD</keyword>
<feature type="binding site" evidence="18">
    <location>
        <position position="58"/>
    </location>
    <ligand>
        <name>K(+)</name>
        <dbReference type="ChEBI" id="CHEBI:29103"/>
    </ligand>
</feature>
<evidence type="ECO:0000256" key="11">
    <source>
        <dbReference type="ARBA" id="ARBA00023235"/>
    </source>
</evidence>
<evidence type="ECO:0000256" key="2">
    <source>
        <dbReference type="ARBA" id="ARBA00000909"/>
    </source>
</evidence>
<dbReference type="Proteomes" id="UP000199306">
    <property type="component" value="Unassembled WGS sequence"/>
</dbReference>
<comment type="function">
    <text evidence="14 19">Bifunctional enzyme that catalyzes the epimerization of the S- and R-forms of NAD(P)HX and the dehydration of the S-form of NAD(P)HX at the expense of ADP, which is converted to AMP. This allows the repair of both epimers of NAD(P)HX, a damaged form of NAD(P)H that is a result of enzymatic or heat-dependent hydration.</text>
</comment>
<dbReference type="GO" id="GO:0110051">
    <property type="term" value="P:metabolite repair"/>
    <property type="evidence" value="ECO:0007669"/>
    <property type="project" value="TreeGrafter"/>
</dbReference>
<evidence type="ECO:0000256" key="9">
    <source>
        <dbReference type="ARBA" id="ARBA00022958"/>
    </source>
</evidence>
<dbReference type="Pfam" id="PF03853">
    <property type="entry name" value="YjeF_N"/>
    <property type="match status" value="1"/>
</dbReference>
<dbReference type="Gene3D" id="3.40.50.10260">
    <property type="entry name" value="YjeF N-terminal domain"/>
    <property type="match status" value="1"/>
</dbReference>
<feature type="binding site" evidence="18">
    <location>
        <begin position="57"/>
        <end position="61"/>
    </location>
    <ligand>
        <name>(6S)-NADPHX</name>
        <dbReference type="ChEBI" id="CHEBI:64076"/>
    </ligand>
</feature>
<dbReference type="PROSITE" id="PS01050">
    <property type="entry name" value="YJEF_C_2"/>
    <property type="match status" value="1"/>
</dbReference>
<comment type="function">
    <text evidence="17">Catalyzes the dehydration of the S-form of NAD(P)HX at the expense of ADP, which is converted to AMP. Together with NAD(P)HX epimerase, which catalyzes the epimerization of the S- and R-forms, the enzyme allows the repair of both epimers of NAD(P)HX, a damaged form of NAD(P)H that is a result of enzymatic or heat-dependent hydration.</text>
</comment>
<feature type="binding site" evidence="17">
    <location>
        <position position="320"/>
    </location>
    <ligand>
        <name>(6S)-NADPHX</name>
        <dbReference type="ChEBI" id="CHEBI:64076"/>
    </ligand>
</feature>
<dbReference type="CDD" id="cd01171">
    <property type="entry name" value="YXKO-related"/>
    <property type="match status" value="1"/>
</dbReference>
<dbReference type="HAMAP" id="MF_01965">
    <property type="entry name" value="NADHX_dehydratase"/>
    <property type="match status" value="1"/>
</dbReference>
<dbReference type="NCBIfam" id="TIGR00197">
    <property type="entry name" value="yjeF_nterm"/>
    <property type="match status" value="1"/>
</dbReference>
<evidence type="ECO:0000256" key="7">
    <source>
        <dbReference type="ARBA" id="ARBA00022840"/>
    </source>
</evidence>
<gene>
    <name evidence="18" type="primary">nnrE</name>
    <name evidence="17" type="synonym">nnrD</name>
    <name evidence="22" type="ORF">SAMN04515674_10339</name>
</gene>
<accession>A0A1I5Q6G3</accession>
<dbReference type="PANTHER" id="PTHR12592">
    <property type="entry name" value="ATP-DEPENDENT (S)-NAD(P)H-HYDRATE DEHYDRATASE FAMILY MEMBER"/>
    <property type="match status" value="1"/>
</dbReference>
<keyword evidence="6 17" id="KW-0547">Nucleotide-binding</keyword>
<feature type="binding site" evidence="17">
    <location>
        <position position="441"/>
    </location>
    <ligand>
        <name>(6S)-NADPHX</name>
        <dbReference type="ChEBI" id="CHEBI:64076"/>
    </ligand>
</feature>
<dbReference type="InterPro" id="IPR000631">
    <property type="entry name" value="CARKD"/>
</dbReference>
<keyword evidence="9 18" id="KW-0630">Potassium</keyword>
<feature type="domain" description="YjeF C-terminal" evidence="20">
    <location>
        <begin position="221"/>
        <end position="495"/>
    </location>
</feature>
<comment type="subunit">
    <text evidence="17">Homotetramer.</text>
</comment>
<evidence type="ECO:0000256" key="15">
    <source>
        <dbReference type="ARBA" id="ARBA00048238"/>
    </source>
</evidence>
<feature type="binding site" evidence="18">
    <location>
        <position position="160"/>
    </location>
    <ligand>
        <name>K(+)</name>
        <dbReference type="ChEBI" id="CHEBI:29103"/>
    </ligand>
</feature>
<keyword evidence="23" id="KW-1185">Reference proteome</keyword>
<dbReference type="InterPro" id="IPR029056">
    <property type="entry name" value="Ribokinase-like"/>
</dbReference>
<evidence type="ECO:0000256" key="19">
    <source>
        <dbReference type="PIRNR" id="PIRNR017184"/>
    </source>
</evidence>
<feature type="binding site" evidence="18">
    <location>
        <position position="157"/>
    </location>
    <ligand>
        <name>(6S)-NADPHX</name>
        <dbReference type="ChEBI" id="CHEBI:64076"/>
    </ligand>
</feature>
<dbReference type="AlphaFoldDB" id="A0A1I5Q6G3"/>
<dbReference type="GO" id="GO:0046496">
    <property type="term" value="P:nicotinamide nucleotide metabolic process"/>
    <property type="evidence" value="ECO:0007669"/>
    <property type="project" value="UniProtKB-UniRule"/>
</dbReference>
<evidence type="ECO:0000256" key="12">
    <source>
        <dbReference type="ARBA" id="ARBA00023239"/>
    </source>
</evidence>
<dbReference type="EC" id="4.2.1.136" evidence="19"/>
<dbReference type="SUPFAM" id="SSF64153">
    <property type="entry name" value="YjeF N-terminal domain-like"/>
    <property type="match status" value="1"/>
</dbReference>
<comment type="function">
    <text evidence="18">Catalyzes the epimerization of the S- and R-forms of NAD(P)HX, a damaged form of NAD(P)H that is a result of enzymatic or heat-dependent hydration. This is a prerequisite for the S-specific NAD(P)H-hydrate dehydratase to allow the repair of both epimers of NAD(P)HX.</text>
</comment>
<evidence type="ECO:0000256" key="10">
    <source>
        <dbReference type="ARBA" id="ARBA00023027"/>
    </source>
</evidence>
<comment type="caution">
    <text evidence="18">Lacks conserved residue(s) required for the propagation of feature annotation.</text>
</comment>
<feature type="binding site" evidence="17">
    <location>
        <position position="440"/>
    </location>
    <ligand>
        <name>AMP</name>
        <dbReference type="ChEBI" id="CHEBI:456215"/>
    </ligand>
</feature>
<organism evidence="22 23">
    <name type="scientific">Pseudarcicella hirudinis</name>
    <dbReference type="NCBI Taxonomy" id="1079859"/>
    <lineage>
        <taxon>Bacteria</taxon>
        <taxon>Pseudomonadati</taxon>
        <taxon>Bacteroidota</taxon>
        <taxon>Cytophagia</taxon>
        <taxon>Cytophagales</taxon>
        <taxon>Flectobacillaceae</taxon>
        <taxon>Pseudarcicella</taxon>
    </lineage>
</organism>
<sequence length="495" mass="54066">MKILIADQIRALDNYTIEEEPVPSIDLMERASKAFVRWYTERFNQSGKVLIFAGLGNNGGDGLAIARLLDNLGYEVEVNIINYSDKRSEDFEENLHRLEKMLMVNWICDEEDIENALKNGIIIDAILGTGVNRPLNGIIKETILRLNRSNSTKISVDIATGLYTDSPVEPDAVIFKPDFTVTFQLPKLAMLLPENENFVGNWYKADIGLHVEFIENCATDYFYTDKIQPKIRSNFSHKGTFGHALLIAGSYGSIGAAILASKACLRSGVGLLTALVPECGYEIMQVSVPEAMCKTDVSKHTISTLPKDLTVYNAVGIGCGLGKALETVIFLENILKSFHEINPKKGLVLDADALNILSENKKLLDLLPPGSVLTPHPKEFQRLAGGWANDFERLKLLRQFAIKYKVIVVLKGRHSAVALPNGSVHFNSTGNAGMATGGSGDVLTGIITGLLAQGYPPEEAAISGVFKHGEAGDFAAQKSGQMAMIAGDIIENLRW</sequence>
<dbReference type="EMBL" id="FOXH01000003">
    <property type="protein sequence ID" value="SFP41873.1"/>
    <property type="molecule type" value="Genomic_DNA"/>
</dbReference>
<comment type="similarity">
    <text evidence="18">Belongs to the NnrE/AIBP family.</text>
</comment>
<keyword evidence="8 17" id="KW-0521">NADP</keyword>
<feature type="binding site" evidence="17">
    <location>
        <position position="376"/>
    </location>
    <ligand>
        <name>(6S)-NADPHX</name>
        <dbReference type="ChEBI" id="CHEBI:64076"/>
    </ligand>
</feature>
<comment type="similarity">
    <text evidence="4 19">In the C-terminal section; belongs to the NnrD/CARKD family.</text>
</comment>
<evidence type="ECO:0000256" key="6">
    <source>
        <dbReference type="ARBA" id="ARBA00022741"/>
    </source>
</evidence>
<dbReference type="GO" id="GO:0046872">
    <property type="term" value="F:metal ion binding"/>
    <property type="evidence" value="ECO:0007669"/>
    <property type="project" value="UniProtKB-UniRule"/>
</dbReference>
<dbReference type="SUPFAM" id="SSF53613">
    <property type="entry name" value="Ribokinase-like"/>
    <property type="match status" value="1"/>
</dbReference>
<dbReference type="GO" id="GO:0052856">
    <property type="term" value="F:NAD(P)HX epimerase activity"/>
    <property type="evidence" value="ECO:0007669"/>
    <property type="project" value="UniProtKB-UniRule"/>
</dbReference>
<dbReference type="OrthoDB" id="9806925at2"/>
<dbReference type="HAMAP" id="MF_01966">
    <property type="entry name" value="NADHX_epimerase"/>
    <property type="match status" value="1"/>
</dbReference>
<evidence type="ECO:0000313" key="22">
    <source>
        <dbReference type="EMBL" id="SFP41873.1"/>
    </source>
</evidence>
<dbReference type="RefSeq" id="WP_092013801.1">
    <property type="nucleotide sequence ID" value="NZ_FOXH01000003.1"/>
</dbReference>
<evidence type="ECO:0000256" key="14">
    <source>
        <dbReference type="ARBA" id="ARBA00025153"/>
    </source>
</evidence>
<keyword evidence="7 17" id="KW-0067">ATP-binding</keyword>
<dbReference type="Gene3D" id="3.40.1190.20">
    <property type="match status" value="1"/>
</dbReference>
<feature type="binding site" evidence="18">
    <location>
        <position position="124"/>
    </location>
    <ligand>
        <name>K(+)</name>
        <dbReference type="ChEBI" id="CHEBI:29103"/>
    </ligand>
</feature>
<name>A0A1I5Q6G3_9BACT</name>
<evidence type="ECO:0000259" key="20">
    <source>
        <dbReference type="PROSITE" id="PS51383"/>
    </source>
</evidence>
<reference evidence="22 23" key="1">
    <citation type="submission" date="2016-10" db="EMBL/GenBank/DDBJ databases">
        <authorList>
            <person name="de Groot N.N."/>
        </authorList>
    </citation>
    <scope>NUCLEOTIDE SEQUENCE [LARGE SCALE GENOMIC DNA]</scope>
    <source>
        <strain evidence="23">E92,LMG 26720,CCM 7988</strain>
    </source>
</reference>
<dbReference type="EC" id="5.1.99.6" evidence="19"/>